<keyword evidence="3" id="KW-1185">Reference proteome</keyword>
<evidence type="ECO:0000256" key="1">
    <source>
        <dbReference type="SAM" id="MobiDB-lite"/>
    </source>
</evidence>
<evidence type="ECO:0000313" key="3">
    <source>
        <dbReference type="Proteomes" id="UP000654075"/>
    </source>
</evidence>
<dbReference type="AlphaFoldDB" id="A0A813FI61"/>
<dbReference type="Proteomes" id="UP000654075">
    <property type="component" value="Unassembled WGS sequence"/>
</dbReference>
<reference evidence="2" key="1">
    <citation type="submission" date="2021-02" db="EMBL/GenBank/DDBJ databases">
        <authorList>
            <person name="Dougan E. K."/>
            <person name="Rhodes N."/>
            <person name="Thang M."/>
            <person name="Chan C."/>
        </authorList>
    </citation>
    <scope>NUCLEOTIDE SEQUENCE</scope>
</reference>
<comment type="caution">
    <text evidence="2">The sequence shown here is derived from an EMBL/GenBank/DDBJ whole genome shotgun (WGS) entry which is preliminary data.</text>
</comment>
<sequence>MYTGFLGAAPPGTRMARAAGNPYPSSSSTGTPSPGAQQVMALDRPMVQPLLLEQQRSPASPTDDWRAVVRQEISLLQASGLGRPPPAAAAAPPVQFIIQNTSSVTSEQQVVNKPCAPEPPRRPPRQFTGSWEDLEEFWADPLNRVFVLGSLGLVLYICHGQGQHKWRMAQLQRRIDGNPFLRIASQVFGSSAARSRP</sequence>
<evidence type="ECO:0000313" key="2">
    <source>
        <dbReference type="EMBL" id="CAE8612454.1"/>
    </source>
</evidence>
<proteinExistence type="predicted"/>
<organism evidence="2 3">
    <name type="scientific">Polarella glacialis</name>
    <name type="common">Dinoflagellate</name>
    <dbReference type="NCBI Taxonomy" id="89957"/>
    <lineage>
        <taxon>Eukaryota</taxon>
        <taxon>Sar</taxon>
        <taxon>Alveolata</taxon>
        <taxon>Dinophyceae</taxon>
        <taxon>Suessiales</taxon>
        <taxon>Suessiaceae</taxon>
        <taxon>Polarella</taxon>
    </lineage>
</organism>
<name>A0A813FI61_POLGL</name>
<dbReference type="EMBL" id="CAJNNV010025121">
    <property type="protein sequence ID" value="CAE8612454.1"/>
    <property type="molecule type" value="Genomic_DNA"/>
</dbReference>
<feature type="compositionally biased region" description="Low complexity" evidence="1">
    <location>
        <begin position="24"/>
        <end position="35"/>
    </location>
</feature>
<feature type="region of interest" description="Disordered" evidence="1">
    <location>
        <begin position="1"/>
        <end position="48"/>
    </location>
</feature>
<dbReference type="OMA" id="LYICHGQ"/>
<protein>
    <submittedName>
        <fullName evidence="2">Uncharacterized protein</fullName>
    </submittedName>
</protein>
<gene>
    <name evidence="2" type="ORF">PGLA1383_LOCUS30251</name>
</gene>
<accession>A0A813FI61</accession>